<dbReference type="EMBL" id="CP043494">
    <property type="protein sequence ID" value="WNG51206.1"/>
    <property type="molecule type" value="Genomic_DNA"/>
</dbReference>
<evidence type="ECO:0000256" key="4">
    <source>
        <dbReference type="ARBA" id="ARBA00022475"/>
    </source>
</evidence>
<evidence type="ECO:0000313" key="12">
    <source>
        <dbReference type="Proteomes" id="UP001611383"/>
    </source>
</evidence>
<sequence length="471" mass="50092">MHSAPGERVAVTIVSLLRLAWPIIISRSTQVVVGLADAIMVAHLGESALASATTGAMNSNLVFILPMGTVFIVSSFASQSFGAGDLGGARRYAFYGLAIAGLAQVLCMALLPVLPAGLSLFEYTPEVRDGVRTYLQVRLLSGGLVVGFEALANYYAGLGNTRLPMVASLAAMGLNILGNWLLIDGHFGLPALGVAGAAWASVISTGVSFVGLLAFFLVQGGGARWPRLHGREFLRTLRFGLPSGLNWFFEFLAYSFFVNVVVAGLGTTVLAALMAVMQLNSMAFMPAFAIGSAGAIVVGQAIGASARDEVPRAVRLTFVLTGCWQGMVGLVFLLAPRWAFMPFTGGVSEGELLDTGARMLRLSVAWQLFDAMVTTLAEALRAAGDTAFTLWMRMALAWFLFVPGAWVSVRVLGGGEVAAMLWLTVYIGGLALALYLRFRGGAWRRFNLLEQDFPPGVRTKVPPDPSSRDPK</sequence>
<dbReference type="RefSeq" id="WP_395811202.1">
    <property type="nucleotide sequence ID" value="NZ_CP043494.1"/>
</dbReference>
<feature type="transmembrane region" description="Helical" evidence="10">
    <location>
        <begin position="419"/>
        <end position="438"/>
    </location>
</feature>
<evidence type="ECO:0000256" key="5">
    <source>
        <dbReference type="ARBA" id="ARBA00022692"/>
    </source>
</evidence>
<protein>
    <recommendedName>
        <fullName evidence="9">Multidrug-efflux transporter</fullName>
    </recommendedName>
</protein>
<reference evidence="11 12" key="1">
    <citation type="submission" date="2019-08" db="EMBL/GenBank/DDBJ databases">
        <title>Archangium and Cystobacter genomes.</title>
        <authorList>
            <person name="Chen I.-C.K."/>
            <person name="Wielgoss S."/>
        </authorList>
    </citation>
    <scope>NUCLEOTIDE SEQUENCE [LARGE SCALE GENOMIC DNA]</scope>
    <source>
        <strain evidence="11 12">Cbm 6</strain>
    </source>
</reference>
<dbReference type="Proteomes" id="UP001611383">
    <property type="component" value="Chromosome"/>
</dbReference>
<proteinExistence type="predicted"/>
<organism evidence="11 12">
    <name type="scientific">Archangium minus</name>
    <dbReference type="NCBI Taxonomy" id="83450"/>
    <lineage>
        <taxon>Bacteria</taxon>
        <taxon>Pseudomonadati</taxon>
        <taxon>Myxococcota</taxon>
        <taxon>Myxococcia</taxon>
        <taxon>Myxococcales</taxon>
        <taxon>Cystobacterineae</taxon>
        <taxon>Archangiaceae</taxon>
        <taxon>Archangium</taxon>
    </lineage>
</organism>
<keyword evidence="8 10" id="KW-0472">Membrane</keyword>
<evidence type="ECO:0000256" key="1">
    <source>
        <dbReference type="ARBA" id="ARBA00004651"/>
    </source>
</evidence>
<evidence type="ECO:0000256" key="9">
    <source>
        <dbReference type="ARBA" id="ARBA00031636"/>
    </source>
</evidence>
<evidence type="ECO:0000313" key="11">
    <source>
        <dbReference type="EMBL" id="WNG51206.1"/>
    </source>
</evidence>
<dbReference type="PANTHER" id="PTHR43298:SF2">
    <property type="entry name" value="FMN_FAD EXPORTER YEEO-RELATED"/>
    <property type="match status" value="1"/>
</dbReference>
<feature type="transmembrane region" description="Helical" evidence="10">
    <location>
        <begin position="283"/>
        <end position="304"/>
    </location>
</feature>
<keyword evidence="12" id="KW-1185">Reference proteome</keyword>
<dbReference type="CDD" id="cd13133">
    <property type="entry name" value="MATE_like_7"/>
    <property type="match status" value="1"/>
</dbReference>
<dbReference type="PANTHER" id="PTHR43298">
    <property type="entry name" value="MULTIDRUG RESISTANCE PROTEIN NORM-RELATED"/>
    <property type="match status" value="1"/>
</dbReference>
<keyword evidence="4" id="KW-1003">Cell membrane</keyword>
<gene>
    <name evidence="11" type="ORF">F0U60_49060</name>
</gene>
<dbReference type="InterPro" id="IPR050222">
    <property type="entry name" value="MATE_MdtK"/>
</dbReference>
<feature type="transmembrane region" description="Helical" evidence="10">
    <location>
        <begin position="189"/>
        <end position="218"/>
    </location>
</feature>
<keyword evidence="6 10" id="KW-1133">Transmembrane helix</keyword>
<evidence type="ECO:0000256" key="7">
    <source>
        <dbReference type="ARBA" id="ARBA00023065"/>
    </source>
</evidence>
<evidence type="ECO:0000256" key="3">
    <source>
        <dbReference type="ARBA" id="ARBA00022449"/>
    </source>
</evidence>
<feature type="transmembrane region" description="Helical" evidence="10">
    <location>
        <begin position="395"/>
        <end position="413"/>
    </location>
</feature>
<evidence type="ECO:0000256" key="10">
    <source>
        <dbReference type="SAM" id="Phobius"/>
    </source>
</evidence>
<comment type="subcellular location">
    <subcellularLocation>
        <location evidence="1">Cell membrane</location>
        <topology evidence="1">Multi-pass membrane protein</topology>
    </subcellularLocation>
</comment>
<evidence type="ECO:0000256" key="8">
    <source>
        <dbReference type="ARBA" id="ARBA00023136"/>
    </source>
</evidence>
<accession>A0ABY9X731</accession>
<feature type="transmembrane region" description="Helical" evidence="10">
    <location>
        <begin position="163"/>
        <end position="183"/>
    </location>
</feature>
<name>A0ABY9X731_9BACT</name>
<dbReference type="PIRSF" id="PIRSF006603">
    <property type="entry name" value="DinF"/>
    <property type="match status" value="1"/>
</dbReference>
<keyword evidence="7" id="KW-0406">Ion transport</keyword>
<feature type="transmembrane region" description="Helical" evidence="10">
    <location>
        <begin position="93"/>
        <end position="114"/>
    </location>
</feature>
<feature type="transmembrane region" description="Helical" evidence="10">
    <location>
        <begin position="316"/>
        <end position="340"/>
    </location>
</feature>
<keyword evidence="3" id="KW-0050">Antiport</keyword>
<dbReference type="InterPro" id="IPR002528">
    <property type="entry name" value="MATE_fam"/>
</dbReference>
<dbReference type="Pfam" id="PF01554">
    <property type="entry name" value="MatE"/>
    <property type="match status" value="2"/>
</dbReference>
<evidence type="ECO:0000256" key="2">
    <source>
        <dbReference type="ARBA" id="ARBA00022448"/>
    </source>
</evidence>
<keyword evidence="5 10" id="KW-0812">Transmembrane</keyword>
<feature type="transmembrane region" description="Helical" evidence="10">
    <location>
        <begin position="251"/>
        <end position="277"/>
    </location>
</feature>
<keyword evidence="2" id="KW-0813">Transport</keyword>
<evidence type="ECO:0000256" key="6">
    <source>
        <dbReference type="ARBA" id="ARBA00022989"/>
    </source>
</evidence>
<feature type="transmembrane region" description="Helical" evidence="10">
    <location>
        <begin position="134"/>
        <end position="156"/>
    </location>
</feature>
<dbReference type="InterPro" id="IPR048279">
    <property type="entry name" value="MdtK-like"/>
</dbReference>
<feature type="transmembrane region" description="Helical" evidence="10">
    <location>
        <begin position="62"/>
        <end position="81"/>
    </location>
</feature>
<dbReference type="NCBIfam" id="TIGR00797">
    <property type="entry name" value="matE"/>
    <property type="match status" value="1"/>
</dbReference>